<dbReference type="InterPro" id="IPR000182">
    <property type="entry name" value="GNAT_dom"/>
</dbReference>
<accession>A0AAE3AG27</accession>
<dbReference type="GO" id="GO:0016747">
    <property type="term" value="F:acyltransferase activity, transferring groups other than amino-acyl groups"/>
    <property type="evidence" value="ECO:0007669"/>
    <property type="project" value="InterPro"/>
</dbReference>
<dbReference type="PANTHER" id="PTHR43072:SF60">
    <property type="entry name" value="L-2,4-DIAMINOBUTYRIC ACID ACETYLTRANSFERASE"/>
    <property type="match status" value="1"/>
</dbReference>
<dbReference type="AlphaFoldDB" id="A0AAE3AG27"/>
<comment type="caution">
    <text evidence="2">The sequence shown here is derived from an EMBL/GenBank/DDBJ whole genome shotgun (WGS) entry which is preliminary data.</text>
</comment>
<gene>
    <name evidence="2" type="ORF">LKD37_13100</name>
</gene>
<dbReference type="CDD" id="cd04301">
    <property type="entry name" value="NAT_SF"/>
    <property type="match status" value="1"/>
</dbReference>
<protein>
    <submittedName>
        <fullName evidence="2">GNAT family N-acetyltransferase</fullName>
    </submittedName>
</protein>
<dbReference type="Proteomes" id="UP001199319">
    <property type="component" value="Unassembled WGS sequence"/>
</dbReference>
<proteinExistence type="predicted"/>
<dbReference type="PROSITE" id="PS51186">
    <property type="entry name" value="GNAT"/>
    <property type="match status" value="1"/>
</dbReference>
<name>A0AAE3AG27_9FIRM</name>
<dbReference type="RefSeq" id="WP_302929629.1">
    <property type="nucleotide sequence ID" value="NZ_JAJEPW010000048.1"/>
</dbReference>
<sequence length="152" mass="17210">MSLQLNIRKYEEKDFERLCQVHDPARKSELEYAGLPAAFLPLSIAAEREGLFEYQVYVAEDKGLVVGFIAFSDTELAWLYVDRSCARQGVGSELMRFALERVQDDAEIEVLDGNEPALALYAKFGFTTVRMVTGVMPGNERFPVTVHVLERQ</sequence>
<dbReference type="EMBL" id="JAJEPW010000048">
    <property type="protein sequence ID" value="MCC2130438.1"/>
    <property type="molecule type" value="Genomic_DNA"/>
</dbReference>
<dbReference type="Gene3D" id="3.40.630.30">
    <property type="match status" value="1"/>
</dbReference>
<dbReference type="SUPFAM" id="SSF55729">
    <property type="entry name" value="Acyl-CoA N-acyltransferases (Nat)"/>
    <property type="match status" value="1"/>
</dbReference>
<evidence type="ECO:0000313" key="3">
    <source>
        <dbReference type="Proteomes" id="UP001199319"/>
    </source>
</evidence>
<evidence type="ECO:0000259" key="1">
    <source>
        <dbReference type="PROSITE" id="PS51186"/>
    </source>
</evidence>
<dbReference type="PANTHER" id="PTHR43072">
    <property type="entry name" value="N-ACETYLTRANSFERASE"/>
    <property type="match status" value="1"/>
</dbReference>
<feature type="domain" description="N-acetyltransferase" evidence="1">
    <location>
        <begin position="5"/>
        <end position="152"/>
    </location>
</feature>
<dbReference type="InterPro" id="IPR016181">
    <property type="entry name" value="Acyl_CoA_acyltransferase"/>
</dbReference>
<keyword evidence="3" id="KW-1185">Reference proteome</keyword>
<dbReference type="Pfam" id="PF13508">
    <property type="entry name" value="Acetyltransf_7"/>
    <property type="match status" value="1"/>
</dbReference>
<evidence type="ECO:0000313" key="2">
    <source>
        <dbReference type="EMBL" id="MCC2130438.1"/>
    </source>
</evidence>
<reference evidence="2" key="1">
    <citation type="submission" date="2021-10" db="EMBL/GenBank/DDBJ databases">
        <title>Anaerobic single-cell dispensing facilitates the cultivation of human gut bacteria.</title>
        <authorList>
            <person name="Afrizal A."/>
        </authorList>
    </citation>
    <scope>NUCLEOTIDE SEQUENCE</scope>
    <source>
        <strain evidence="2">CLA-AA-H272</strain>
    </source>
</reference>
<organism evidence="2 3">
    <name type="scientific">Brotocaccenecus cirricatena</name>
    <dbReference type="NCBI Taxonomy" id="3064195"/>
    <lineage>
        <taxon>Bacteria</taxon>
        <taxon>Bacillati</taxon>
        <taxon>Bacillota</taxon>
        <taxon>Clostridia</taxon>
        <taxon>Eubacteriales</taxon>
        <taxon>Oscillospiraceae</taxon>
        <taxon>Brotocaccenecus</taxon>
    </lineage>
</organism>